<dbReference type="InterPro" id="IPR036412">
    <property type="entry name" value="HAD-like_sf"/>
</dbReference>
<keyword evidence="3" id="KW-0170">Cobalt</keyword>
<dbReference type="InterPro" id="IPR023214">
    <property type="entry name" value="HAD_sf"/>
</dbReference>
<name>A0A0V8HJZ3_9BACI</name>
<dbReference type="InterPro" id="IPR051400">
    <property type="entry name" value="HAD-like_hydrolase"/>
</dbReference>
<dbReference type="EMBL" id="FMAU01000002">
    <property type="protein sequence ID" value="SCC10779.1"/>
    <property type="molecule type" value="Genomic_DNA"/>
</dbReference>
<dbReference type="GO" id="GO:0006564">
    <property type="term" value="P:L-serine biosynthetic process"/>
    <property type="evidence" value="ECO:0007669"/>
    <property type="project" value="UniProtKB-UniRule"/>
</dbReference>
<organism evidence="4 5">
    <name type="scientific">[Bacillus] enclensis</name>
    <dbReference type="NCBI Taxonomy" id="1402860"/>
    <lineage>
        <taxon>Bacteria</taxon>
        <taxon>Bacillati</taxon>
        <taxon>Bacillota</taxon>
        <taxon>Bacilli</taxon>
        <taxon>Bacillales</taxon>
        <taxon>Bacillaceae</taxon>
        <taxon>Rossellomorea</taxon>
    </lineage>
</organism>
<keyword evidence="3" id="KW-0028">Amino-acid biosynthesis</keyword>
<comment type="similarity">
    <text evidence="3">Belongs to the HAD-like hydrolase superfamily.</text>
</comment>
<dbReference type="RefSeq" id="WP_032088458.1">
    <property type="nucleotide sequence ID" value="NZ_FMAU01000002.1"/>
</dbReference>
<comment type="function">
    <text evidence="3">Catalyzes the last step of the phosphorylated serine biosynthetic pathway, i.e. dephosphorylation of O-phospho-L-serine to form L-serine.</text>
</comment>
<comment type="catalytic activity">
    <reaction evidence="3">
        <text>O-phospho-L-serine + H2O = L-serine + phosphate</text>
        <dbReference type="Rhea" id="RHEA:21208"/>
        <dbReference type="ChEBI" id="CHEBI:15377"/>
        <dbReference type="ChEBI" id="CHEBI:33384"/>
        <dbReference type="ChEBI" id="CHEBI:43474"/>
        <dbReference type="ChEBI" id="CHEBI:57524"/>
        <dbReference type="EC" id="3.1.3.3"/>
    </reaction>
</comment>
<dbReference type="AlphaFoldDB" id="A0A0V8HJZ3"/>
<evidence type="ECO:0000256" key="3">
    <source>
        <dbReference type="HAMAP-Rule" id="MF_02240"/>
    </source>
</evidence>
<dbReference type="OrthoDB" id="9809962at2"/>
<keyword evidence="2 3" id="KW-0460">Magnesium</keyword>
<dbReference type="Pfam" id="PF00702">
    <property type="entry name" value="Hydrolase"/>
    <property type="match status" value="1"/>
</dbReference>
<comment type="catalytic activity">
    <reaction evidence="3">
        <text>O-phospho-D-serine + H2O = D-serine + phosphate</text>
        <dbReference type="Rhea" id="RHEA:24873"/>
        <dbReference type="ChEBI" id="CHEBI:15377"/>
        <dbReference type="ChEBI" id="CHEBI:35247"/>
        <dbReference type="ChEBI" id="CHEBI:43474"/>
        <dbReference type="ChEBI" id="CHEBI:58680"/>
        <dbReference type="EC" id="3.1.3.3"/>
    </reaction>
</comment>
<protein>
    <recommendedName>
        <fullName evidence="3">Phosphoserine phosphatase</fullName>
        <shortName evidence="3">PSP</shortName>
        <ecNumber evidence="3">3.1.3.3</ecNumber>
    </recommendedName>
</protein>
<dbReference type="GO" id="GO:0036424">
    <property type="term" value="F:L-phosphoserine phosphatase activity"/>
    <property type="evidence" value="ECO:0007669"/>
    <property type="project" value="UniProtKB-UniRule"/>
</dbReference>
<dbReference type="EC" id="3.1.3.3" evidence="3"/>
<accession>A0A0V8HJZ3</accession>
<dbReference type="Gene3D" id="1.20.120.1600">
    <property type="match status" value="1"/>
</dbReference>
<evidence type="ECO:0000313" key="5">
    <source>
        <dbReference type="Proteomes" id="UP000181997"/>
    </source>
</evidence>
<dbReference type="InterPro" id="IPR006439">
    <property type="entry name" value="HAD-SF_hydro_IA"/>
</dbReference>
<dbReference type="InterPro" id="IPR044266">
    <property type="entry name" value="PSP_YsaA"/>
</dbReference>
<dbReference type="SFLD" id="SFLDG01135">
    <property type="entry name" value="C1.5.6:_HAD__Beta-PGM__Phospha"/>
    <property type="match status" value="1"/>
</dbReference>
<dbReference type="SFLD" id="SFLDG01129">
    <property type="entry name" value="C1.5:_HAD__Beta-PGM__Phosphata"/>
    <property type="match status" value="1"/>
</dbReference>
<keyword evidence="5" id="KW-1185">Reference proteome</keyword>
<evidence type="ECO:0000256" key="1">
    <source>
        <dbReference type="ARBA" id="ARBA00022801"/>
    </source>
</evidence>
<proteinExistence type="inferred from homology"/>
<sequence length="261" mass="30169">MVKAIFFDLDDTLLWDAKSIQSAFDETCKYAGSKVDIDPERLEKEVRKKAMELYSSYDTYEFTKMIGINPFEGLWGDFPDEHHEQFMKMKEIVPEYREQAWTLGLENAGIHNKDLGKELAERFRTERKNHPFVYQDTFQVLDALKQEYRLVLLTNGSPDLQNLKLQMTKELLPYFEEVIISGAVGKGKPDKAMFQHALDRLSLAKEDVIMVGDNLKTDIKGANQAGIKSIWINRRNEKPEEVIPDFEVSELSGLPELMKQL</sequence>
<dbReference type="SFLD" id="SFLDS00003">
    <property type="entry name" value="Haloacid_Dehalogenase"/>
    <property type="match status" value="1"/>
</dbReference>
<dbReference type="PANTHER" id="PTHR46470">
    <property type="entry name" value="N-ACYLNEURAMINATE-9-PHOSPHATASE"/>
    <property type="match status" value="1"/>
</dbReference>
<dbReference type="NCBIfam" id="TIGR01509">
    <property type="entry name" value="HAD-SF-IA-v3"/>
    <property type="match status" value="1"/>
</dbReference>
<dbReference type="SUPFAM" id="SSF56784">
    <property type="entry name" value="HAD-like"/>
    <property type="match status" value="1"/>
</dbReference>
<dbReference type="Gene3D" id="3.40.50.1000">
    <property type="entry name" value="HAD superfamily/HAD-like"/>
    <property type="match status" value="1"/>
</dbReference>
<evidence type="ECO:0000256" key="2">
    <source>
        <dbReference type="ARBA" id="ARBA00022842"/>
    </source>
</evidence>
<keyword evidence="3" id="KW-0718">Serine biosynthesis</keyword>
<comment type="cofactor">
    <cofactor evidence="3">
        <name>Mg(2+)</name>
        <dbReference type="ChEBI" id="CHEBI:18420"/>
    </cofactor>
    <cofactor evidence="3">
        <name>Co(2+)</name>
        <dbReference type="ChEBI" id="CHEBI:48828"/>
    </cofactor>
</comment>
<dbReference type="PANTHER" id="PTHR46470:SF3">
    <property type="entry name" value="N-ACYLNEURAMINATE-9-PHOSPHATASE"/>
    <property type="match status" value="1"/>
</dbReference>
<dbReference type="NCBIfam" id="TIGR01549">
    <property type="entry name" value="HAD-SF-IA-v1"/>
    <property type="match status" value="1"/>
</dbReference>
<comment type="pathway">
    <text evidence="3">Amino-acid biosynthesis; L-serine biosynthesis; L-serine from 3-phospho-D-glycerate: step 3/3.</text>
</comment>
<gene>
    <name evidence="4" type="ORF">GA0061094_2546</name>
</gene>
<evidence type="ECO:0000313" key="4">
    <source>
        <dbReference type="EMBL" id="SCC10779.1"/>
    </source>
</evidence>
<dbReference type="HAMAP" id="MF_02240">
    <property type="entry name" value="PSP"/>
    <property type="match status" value="1"/>
</dbReference>
<dbReference type="Proteomes" id="UP000181997">
    <property type="component" value="Unassembled WGS sequence"/>
</dbReference>
<keyword evidence="1 3" id="KW-0378">Hydrolase</keyword>
<reference evidence="5" key="1">
    <citation type="submission" date="2016-08" db="EMBL/GenBank/DDBJ databases">
        <authorList>
            <person name="Varghese N."/>
            <person name="Submissions Spin"/>
        </authorList>
    </citation>
    <scope>NUCLEOTIDE SEQUENCE [LARGE SCALE GENOMIC DNA]</scope>
    <source>
        <strain evidence="5">SGD-1123</strain>
    </source>
</reference>